<evidence type="ECO:0000313" key="1">
    <source>
        <dbReference type="EMBL" id="PPK63468.1"/>
    </source>
</evidence>
<evidence type="ECO:0000313" key="2">
    <source>
        <dbReference type="Proteomes" id="UP000238071"/>
    </source>
</evidence>
<dbReference type="PANTHER" id="PTHR34235">
    <property type="entry name" value="SLR1203 PROTEIN-RELATED"/>
    <property type="match status" value="1"/>
</dbReference>
<gene>
    <name evidence="1" type="ORF">B0F88_1362</name>
</gene>
<accession>A0A2S6GE03</accession>
<protein>
    <submittedName>
        <fullName evidence="1">Uncharacterized protein DUF29</fullName>
    </submittedName>
</protein>
<sequence>MINYDQDFYSWTQEQAALLKSGRLNELDIENLIEEVETMGRSEKRALESRLSVLLLHLLKWHYQPSRRGNSWHFTITEQRLKFQKVLAQNPGLKSEIQSILSDAYEYAALKATHETGLRPDTFPSECPWTLEQLSDKTYFPD</sequence>
<dbReference type="AlphaFoldDB" id="A0A2S6GE03"/>
<dbReference type="Proteomes" id="UP000238071">
    <property type="component" value="Unassembled WGS sequence"/>
</dbReference>
<dbReference type="Gene3D" id="1.20.1220.20">
    <property type="entry name" value="Uncharcterised protein PF01724"/>
    <property type="match status" value="1"/>
</dbReference>
<organism evidence="1 2">
    <name type="scientific">Methylobacter tundripaludum</name>
    <dbReference type="NCBI Taxonomy" id="173365"/>
    <lineage>
        <taxon>Bacteria</taxon>
        <taxon>Pseudomonadati</taxon>
        <taxon>Pseudomonadota</taxon>
        <taxon>Gammaproteobacteria</taxon>
        <taxon>Methylococcales</taxon>
        <taxon>Methylococcaceae</taxon>
        <taxon>Methylobacter</taxon>
    </lineage>
</organism>
<name>A0A2S6GE03_9GAMM</name>
<keyword evidence="2" id="KW-1185">Reference proteome</keyword>
<reference evidence="1 2" key="1">
    <citation type="submission" date="2018-02" db="EMBL/GenBank/DDBJ databases">
        <title>Subsurface microbial communities from deep shales in Ohio and West Virginia, USA.</title>
        <authorList>
            <person name="Wrighton K."/>
        </authorList>
    </citation>
    <scope>NUCLEOTIDE SEQUENCE [LARGE SCALE GENOMIC DNA]</scope>
    <source>
        <strain evidence="1 2">OWC-G53F</strain>
    </source>
</reference>
<dbReference type="InterPro" id="IPR002636">
    <property type="entry name" value="DUF29"/>
</dbReference>
<dbReference type="OrthoDB" id="5766125at2"/>
<proteinExistence type="predicted"/>
<dbReference type="RefSeq" id="WP_104425520.1">
    <property type="nucleotide sequence ID" value="NZ_PTIY01000036.1"/>
</dbReference>
<dbReference type="EMBL" id="PTIY01000036">
    <property type="protein sequence ID" value="PPK63468.1"/>
    <property type="molecule type" value="Genomic_DNA"/>
</dbReference>
<comment type="caution">
    <text evidence="1">The sequence shown here is derived from an EMBL/GenBank/DDBJ whole genome shotgun (WGS) entry which is preliminary data.</text>
</comment>
<dbReference type="Pfam" id="PF01724">
    <property type="entry name" value="DUF29"/>
    <property type="match status" value="1"/>
</dbReference>